<evidence type="ECO:0000256" key="1">
    <source>
        <dbReference type="SAM" id="SignalP"/>
    </source>
</evidence>
<dbReference type="EMBL" id="BMHE01000004">
    <property type="protein sequence ID" value="GGI45678.1"/>
    <property type="molecule type" value="Genomic_DNA"/>
</dbReference>
<comment type="caution">
    <text evidence="2">The sequence shown here is derived from an EMBL/GenBank/DDBJ whole genome shotgun (WGS) entry which is preliminary data.</text>
</comment>
<dbReference type="Proteomes" id="UP000615455">
    <property type="component" value="Unassembled WGS sequence"/>
</dbReference>
<evidence type="ECO:0000313" key="2">
    <source>
        <dbReference type="EMBL" id="GGI45678.1"/>
    </source>
</evidence>
<feature type="chain" id="PRO_5047517862" evidence="1">
    <location>
        <begin position="22"/>
        <end position="114"/>
    </location>
</feature>
<feature type="signal peptide" evidence="1">
    <location>
        <begin position="1"/>
        <end position="21"/>
    </location>
</feature>
<reference evidence="3" key="1">
    <citation type="journal article" date="2019" name="Int. J. Syst. Evol. Microbiol.">
        <title>The Global Catalogue of Microorganisms (GCM) 10K type strain sequencing project: providing services to taxonomists for standard genome sequencing and annotation.</title>
        <authorList>
            <consortium name="The Broad Institute Genomics Platform"/>
            <consortium name="The Broad Institute Genome Sequencing Center for Infectious Disease"/>
            <person name="Wu L."/>
            <person name="Ma J."/>
        </authorList>
    </citation>
    <scope>NUCLEOTIDE SEQUENCE [LARGE SCALE GENOMIC DNA]</scope>
    <source>
        <strain evidence="3">CGMCC 1.15043</strain>
    </source>
</reference>
<sequence length="114" mass="11794">MKKILIIGLLSLAVMGTSAYASESTSQLPTNEVTIAPPSTSINDQEVQPLALASAVKAVAQAAKAVGNAAQKAYVYGTEAAKHYAPEVLGNLSDAFGATNDKLVQEGTDIIFDK</sequence>
<keyword evidence="3" id="KW-1185">Reference proteome</keyword>
<protein>
    <submittedName>
        <fullName evidence="2">Uncharacterized protein</fullName>
    </submittedName>
</protein>
<dbReference type="RefSeq" id="WP_189009405.1">
    <property type="nucleotide sequence ID" value="NZ_BMHE01000004.1"/>
</dbReference>
<evidence type="ECO:0000313" key="3">
    <source>
        <dbReference type="Proteomes" id="UP000615455"/>
    </source>
</evidence>
<keyword evidence="1" id="KW-0732">Signal</keyword>
<proteinExistence type="predicted"/>
<organism evidence="2 3">
    <name type="scientific">Paenibacillus marchantiophytorum</name>
    <dbReference type="NCBI Taxonomy" id="1619310"/>
    <lineage>
        <taxon>Bacteria</taxon>
        <taxon>Bacillati</taxon>
        <taxon>Bacillota</taxon>
        <taxon>Bacilli</taxon>
        <taxon>Bacillales</taxon>
        <taxon>Paenibacillaceae</taxon>
        <taxon>Paenibacillus</taxon>
    </lineage>
</organism>
<name>A0ABQ2BTE4_9BACL</name>
<accession>A0ABQ2BTE4</accession>
<gene>
    <name evidence="2" type="ORF">GCM10008018_13360</name>
</gene>